<protein>
    <submittedName>
        <fullName evidence="2">DUF3365 domain-containing protein</fullName>
    </submittedName>
</protein>
<reference evidence="2 3" key="1">
    <citation type="submission" date="2018-09" db="EMBL/GenBank/DDBJ databases">
        <authorList>
            <person name="Wang X."/>
            <person name="Du Z."/>
        </authorList>
    </citation>
    <scope>NUCLEOTIDE SEQUENCE [LARGE SCALE GENOMIC DNA]</scope>
    <source>
        <strain evidence="2 3">N3</strain>
    </source>
</reference>
<dbReference type="EMBL" id="QXML01000001">
    <property type="protein sequence ID" value="RIW18549.1"/>
    <property type="molecule type" value="Genomic_DNA"/>
</dbReference>
<comment type="caution">
    <text evidence="2">The sequence shown here is derived from an EMBL/GenBank/DDBJ whole genome shotgun (WGS) entry which is preliminary data.</text>
</comment>
<evidence type="ECO:0000313" key="2">
    <source>
        <dbReference type="EMBL" id="RIW18549.1"/>
    </source>
</evidence>
<dbReference type="InterPro" id="IPR021796">
    <property type="entry name" value="Tll0287-like_dom"/>
</dbReference>
<name>A0A418PWV5_9BACT</name>
<feature type="domain" description="Tll0287-like" evidence="1">
    <location>
        <begin position="57"/>
        <end position="209"/>
    </location>
</feature>
<proteinExistence type="predicted"/>
<sequence>MKKVVISVLASGLFLACGPQERVSKETIEEVNENMEIKKLTEVEILDEAMIWGDSITSEAQKQLITNLQKAIEDKGVPGAIEFCNVQALPILSDLSQKYKVEIRRTSNRYRNPADQPTEEEKPLLEAYEYNAEAGVKSDPNIQKFEGGEVFLYTKPIVIPNGMCLSCHGEPGKEINKETLEKLTKLYPNDRATGHKVGDLRGMWSVRIPKKEVVKRL</sequence>
<dbReference type="Proteomes" id="UP000283522">
    <property type="component" value="Unassembled WGS sequence"/>
</dbReference>
<dbReference type="RefSeq" id="WP_119476026.1">
    <property type="nucleotide sequence ID" value="NZ_QXML01000001.1"/>
</dbReference>
<evidence type="ECO:0000259" key="1">
    <source>
        <dbReference type="Pfam" id="PF11845"/>
    </source>
</evidence>
<evidence type="ECO:0000313" key="3">
    <source>
        <dbReference type="Proteomes" id="UP000283522"/>
    </source>
</evidence>
<keyword evidence="3" id="KW-1185">Reference proteome</keyword>
<organism evidence="2 3">
    <name type="scientific">Algoriphagus lacus</name>
    <dbReference type="NCBI Taxonomy" id="2056311"/>
    <lineage>
        <taxon>Bacteria</taxon>
        <taxon>Pseudomonadati</taxon>
        <taxon>Bacteroidota</taxon>
        <taxon>Cytophagia</taxon>
        <taxon>Cytophagales</taxon>
        <taxon>Cyclobacteriaceae</taxon>
        <taxon>Algoriphagus</taxon>
    </lineage>
</organism>
<dbReference type="PROSITE" id="PS51257">
    <property type="entry name" value="PROKAR_LIPOPROTEIN"/>
    <property type="match status" value="1"/>
</dbReference>
<dbReference type="Pfam" id="PF11845">
    <property type="entry name" value="Tll0287-like"/>
    <property type="match status" value="1"/>
</dbReference>
<dbReference type="OrthoDB" id="1494333at2"/>
<dbReference type="AlphaFoldDB" id="A0A418PWV5"/>
<gene>
    <name evidence="2" type="ORF">D0X99_02360</name>
</gene>
<accession>A0A418PWV5</accession>